<feature type="compositionally biased region" description="Basic and acidic residues" evidence="2">
    <location>
        <begin position="1896"/>
        <end position="1905"/>
    </location>
</feature>
<comment type="caution">
    <text evidence="4">The sequence shown here is derived from an EMBL/GenBank/DDBJ whole genome shotgun (WGS) entry which is preliminary data.</text>
</comment>
<accession>A0A6G0YP42</accession>
<feature type="compositionally biased region" description="Basic and acidic residues" evidence="2">
    <location>
        <begin position="1572"/>
        <end position="1584"/>
    </location>
</feature>
<feature type="compositionally biased region" description="Low complexity" evidence="2">
    <location>
        <begin position="1925"/>
        <end position="1941"/>
    </location>
</feature>
<dbReference type="PROSITE" id="PS50006">
    <property type="entry name" value="FHA_DOMAIN"/>
    <property type="match status" value="1"/>
</dbReference>
<sequence length="1988" mass="222314">VRIPSVTINVIHNPISIQLSLDDWQPADTAATLPSTSRMVDEDTIVHNAMESRKTIKTYYGFLLVKKSSGTICGRYPLTKKECILGRDNKCDIRILLEKVSAHQCSILCIDNKAYVRDTSIAGSTKVNGKKVGRSNFLLHDSDEIEICERKFVWEYPKKPHGELNNLSCKKSGIRNDHLSPRVPERFSNQIITPLDNNKFSTSSKSSMKTPSKTIISLNKTPIVVTTENMSKSSFDKVQNSFQNQNSTTITQPGSKPMKLYSMTPVRNIPLLRDSKSTPRKSWIVTNTSDNLSSIGAHNRLSTQRLKRDSTPELNSSYHYEDEDVEFDSPDPPTPVLDSEQSVDINTHDIVDNDLPIYNQLELNDQDNDNLQSNTDNVNKLTVSELEPGTSRRDTYSIDNRSIVIEENTTPAPRRSILKCSKTTKPNRSRSSCRMVQFARLPKTDSKIKSTKTRLNPGFNFIVTDDENNLIDSNQSTKNSLQFDVEEYDDDLDGVQPLDISVSSLINSPILENSIKSSKRGSRGNKVMSLVNSIEKRTNESPKHSIRASDLLSMNGSKHTETLSNNNSPNNANLLQESVSSSRRINLEDIFEAEDSLKTTCNIENETIVQETKKSLVKNVEVVSSPKTNLLNITDTEKIPVDAATEDESVNDINDLEGEYTFAPPLNLPSMNSSSIAVNDSNLTFVSTEKDSNSTEIINQLDTNSKLCNSTEDCTTSINEFLMKSDNVESLILPHDDTIDETQHDNSNHSKNTMDEKMCIIDIETPNNITESSKIVNSTEKEHRLKQKDDSKFVDDDKYTNEGSTSENDVQFAEKVKPLEDELNPKQNDTVKLVNKSSDLNFDQIYKQNYVSKVVEQTLSGETPSIVVQSMSEMFNESIDEHETTHSQHKESLVETYIFVGKDNLQNSLEINEVNIDKCNRTLSDKSVSSDDPVNNSIIDAIEVQLDKIHSENNRNSICNENKTIIVDSALALNKQKTLTSSLVLEETDTENPTLKINDHLSNNSLNTLTANESTEIISNSVSIPKSPVKDTNISEFSTKTAFDEPNCVLNINVSNKESNSLSKTIPSDNLSKKNISSKSTKKITINLDQLKTALGANNSKESRKSVRTPIKESIRPELSTINSTKKTIAELIDLSSSSDENENDQDKNLDHSLVTSIGRPRYESTPWNWSKSSKTLFNSTTSVQPNETTKDNSSENENRRRDTTPVHQSDDEIQLEWSQMMKDFNESVKKASVNFNVNINITGKHKKKLFVINSKDSNIKNDTSEIKKKNSLIISHNISNESVQVIKPIRNESARLRRSGLSDKKMSNRSTKIQTSFIDNYDSAENSNTDEKILPRKNNSIDNKIGSGTVQANSNCSTKSKSIISTSKSDNYATTSSSSKEDSYACSQTKKITKNQYSSPNSSSPSTSVNKIESNNLMKKYGKVPTLATKLSLSTSNNETSSSSSPNETQTFKRELRRRKLNNCTSSIKTKINTSSTKTYTDSNNTLSESSKLNLDKKNKTSRVVKSKSTKISKTVKTKKSTNLKTNKNSRSKRLLPSKPIKTNSNDSSEYESSNETEESTQKVQSVDSSKSVKEKTKKKDVQIDNNLLSLPTRRSQRGKIKMSDVSIQPRTQSRKRAAIISPLTQNSKDKKKVILSKALASPVSQTQNSPKNPSYILRRQNSTVNQVLDKSLPETTKKSSSLRVLRTNKNAQLNHLLPTKPIKTSTKDSLECAITTKTEENNQNPQLTNSPNKSKSTKEKTKKKNITVDNNLSSLSTKRNLRDKNKTSDVSLQPPKTQSRKRAADTSPLSQPNTKGKKCDILSKAASTVSRTSSSPNIRTRNMSKTSIKQTSDNSFLETIIVSKKEKKISNEKVKPKSNENTRAKKRQLNSDNCSFDSAPSTRKKIRQVTFRGGESENKKSDSSTRSTSKLKIQNTDTSTEPIASLNIKNNKNAKKSISPVQRKTRNTEKSISPIQRKTRKAKQVAQKDKETIISPRVLRVRDKKK</sequence>
<feature type="compositionally biased region" description="Polar residues" evidence="2">
    <location>
        <begin position="1680"/>
        <end position="1695"/>
    </location>
</feature>
<feature type="compositionally biased region" description="Polar residues" evidence="2">
    <location>
        <begin position="1770"/>
        <end position="1779"/>
    </location>
</feature>
<dbReference type="InterPro" id="IPR000253">
    <property type="entry name" value="FHA_dom"/>
</dbReference>
<feature type="domain" description="FHA" evidence="3">
    <location>
        <begin position="83"/>
        <end position="132"/>
    </location>
</feature>
<feature type="compositionally biased region" description="Polar residues" evidence="2">
    <location>
        <begin position="1585"/>
        <end position="1595"/>
    </location>
</feature>
<feature type="compositionally biased region" description="Polar residues" evidence="2">
    <location>
        <begin position="1386"/>
        <end position="1398"/>
    </location>
</feature>
<organism evidence="4 5">
    <name type="scientific">Aphis craccivora</name>
    <name type="common">Cowpea aphid</name>
    <dbReference type="NCBI Taxonomy" id="307492"/>
    <lineage>
        <taxon>Eukaryota</taxon>
        <taxon>Metazoa</taxon>
        <taxon>Ecdysozoa</taxon>
        <taxon>Arthropoda</taxon>
        <taxon>Hexapoda</taxon>
        <taxon>Insecta</taxon>
        <taxon>Pterygota</taxon>
        <taxon>Neoptera</taxon>
        <taxon>Paraneoptera</taxon>
        <taxon>Hemiptera</taxon>
        <taxon>Sternorrhyncha</taxon>
        <taxon>Aphidomorpha</taxon>
        <taxon>Aphidoidea</taxon>
        <taxon>Aphididae</taxon>
        <taxon>Aphidini</taxon>
        <taxon>Aphis</taxon>
        <taxon>Aphis</taxon>
    </lineage>
</organism>
<feature type="compositionally biased region" description="Basic and acidic residues" evidence="2">
    <location>
        <begin position="1189"/>
        <end position="1210"/>
    </location>
</feature>
<feature type="region of interest" description="Disordered" evidence="2">
    <location>
        <begin position="1323"/>
        <end position="1414"/>
    </location>
</feature>
<name>A0A6G0YP42_APHCR</name>
<dbReference type="CDD" id="cd22673">
    <property type="entry name" value="FHA_Ki67"/>
    <property type="match status" value="1"/>
</dbReference>
<dbReference type="EMBL" id="VUJU01003050">
    <property type="protein sequence ID" value="KAF0759266.1"/>
    <property type="molecule type" value="Genomic_DNA"/>
</dbReference>
<proteinExistence type="predicted"/>
<evidence type="ECO:0000256" key="1">
    <source>
        <dbReference type="PROSITE-ProRule" id="PRU00182"/>
    </source>
</evidence>
<dbReference type="SUPFAM" id="SSF49879">
    <property type="entry name" value="SMAD/FHA domain"/>
    <property type="match status" value="1"/>
</dbReference>
<feature type="compositionally biased region" description="Polar residues" evidence="2">
    <location>
        <begin position="1749"/>
        <end position="1760"/>
    </location>
</feature>
<feature type="region of interest" description="Disordered" evidence="2">
    <location>
        <begin position="1476"/>
        <end position="1619"/>
    </location>
</feature>
<feature type="compositionally biased region" description="Polar residues" evidence="2">
    <location>
        <begin position="1338"/>
        <end position="1357"/>
    </location>
</feature>
<dbReference type="OrthoDB" id="6288785at2759"/>
<evidence type="ECO:0000313" key="5">
    <source>
        <dbReference type="Proteomes" id="UP000478052"/>
    </source>
</evidence>
<feature type="non-terminal residue" evidence="4">
    <location>
        <position position="1"/>
    </location>
</feature>
<evidence type="ECO:0000259" key="3">
    <source>
        <dbReference type="PROSITE" id="PS50006"/>
    </source>
</evidence>
<dbReference type="GO" id="GO:0003723">
    <property type="term" value="F:RNA binding"/>
    <property type="evidence" value="ECO:0007669"/>
    <property type="project" value="UniProtKB-KW"/>
</dbReference>
<feature type="compositionally biased region" description="Basic residues" evidence="2">
    <location>
        <begin position="1501"/>
        <end position="1537"/>
    </location>
</feature>
<dbReference type="InterPro" id="IPR008984">
    <property type="entry name" value="SMAD_FHA_dom_sf"/>
</dbReference>
<protein>
    <submittedName>
        <fullName evidence="4">FHA domain-containing protein</fullName>
    </submittedName>
</protein>
<dbReference type="SMART" id="SM00240">
    <property type="entry name" value="FHA"/>
    <property type="match status" value="1"/>
</dbReference>
<feature type="compositionally biased region" description="Polar residues" evidence="2">
    <location>
        <begin position="1807"/>
        <end position="1834"/>
    </location>
</feature>
<feature type="compositionally biased region" description="Polar residues" evidence="2">
    <location>
        <begin position="1872"/>
        <end position="1883"/>
    </location>
</feature>
<keyword evidence="5" id="KW-1185">Reference proteome</keyword>
<dbReference type="Proteomes" id="UP000478052">
    <property type="component" value="Unassembled WGS sequence"/>
</dbReference>
<feature type="region of interest" description="Disordered" evidence="2">
    <location>
        <begin position="1669"/>
        <end position="1834"/>
    </location>
</feature>
<evidence type="ECO:0000313" key="4">
    <source>
        <dbReference type="EMBL" id="KAF0759266.1"/>
    </source>
</evidence>
<dbReference type="PROSITE" id="PS50889">
    <property type="entry name" value="S4"/>
    <property type="match status" value="1"/>
</dbReference>
<dbReference type="Gene3D" id="2.60.200.20">
    <property type="match status" value="1"/>
</dbReference>
<feature type="compositionally biased region" description="Low complexity" evidence="2">
    <location>
        <begin position="1432"/>
        <end position="1450"/>
    </location>
</feature>
<feature type="compositionally biased region" description="Basic and acidic residues" evidence="2">
    <location>
        <begin position="1852"/>
        <end position="1865"/>
    </location>
</feature>
<dbReference type="Pfam" id="PF00498">
    <property type="entry name" value="FHA"/>
    <property type="match status" value="1"/>
</dbReference>
<feature type="compositionally biased region" description="Basic and acidic residues" evidence="2">
    <location>
        <begin position="779"/>
        <end position="800"/>
    </location>
</feature>
<feature type="compositionally biased region" description="Polar residues" evidence="2">
    <location>
        <begin position="1915"/>
        <end position="1924"/>
    </location>
</feature>
<feature type="compositionally biased region" description="Polar residues" evidence="2">
    <location>
        <begin position="1483"/>
        <end position="1494"/>
    </location>
</feature>
<feature type="region of interest" description="Disordered" evidence="2">
    <location>
        <begin position="771"/>
        <end position="811"/>
    </location>
</feature>
<feature type="region of interest" description="Disordered" evidence="2">
    <location>
        <begin position="1177"/>
        <end position="1210"/>
    </location>
</feature>
<feature type="region of interest" description="Disordered" evidence="2">
    <location>
        <begin position="1852"/>
        <end position="1972"/>
    </location>
</feature>
<reference evidence="4 5" key="1">
    <citation type="submission" date="2019-08" db="EMBL/GenBank/DDBJ databases">
        <title>Whole genome of Aphis craccivora.</title>
        <authorList>
            <person name="Voronova N.V."/>
            <person name="Shulinski R.S."/>
            <person name="Bandarenka Y.V."/>
            <person name="Zhorov D.G."/>
            <person name="Warner D."/>
        </authorList>
    </citation>
    <scope>NUCLEOTIDE SEQUENCE [LARGE SCALE GENOMIC DNA]</scope>
    <source>
        <strain evidence="4">180601</strain>
        <tissue evidence="4">Whole Body</tissue>
    </source>
</reference>
<feature type="compositionally biased region" description="Acidic residues" evidence="2">
    <location>
        <begin position="1550"/>
        <end position="1560"/>
    </location>
</feature>
<feature type="region of interest" description="Disordered" evidence="2">
    <location>
        <begin position="1432"/>
        <end position="1457"/>
    </location>
</feature>
<evidence type="ECO:0000256" key="2">
    <source>
        <dbReference type="SAM" id="MobiDB-lite"/>
    </source>
</evidence>
<gene>
    <name evidence="4" type="ORF">FWK35_00014652</name>
</gene>
<feature type="compositionally biased region" description="Low complexity" evidence="2">
    <location>
        <begin position="1399"/>
        <end position="1409"/>
    </location>
</feature>
<feature type="compositionally biased region" description="Polar residues" evidence="2">
    <location>
        <begin position="1177"/>
        <end position="1188"/>
    </location>
</feature>
<feature type="compositionally biased region" description="Low complexity" evidence="2">
    <location>
        <begin position="1358"/>
        <end position="1370"/>
    </location>
</feature>
<keyword evidence="1" id="KW-0694">RNA-binding</keyword>